<evidence type="ECO:0000313" key="3">
    <source>
        <dbReference type="Proteomes" id="UP000696485"/>
    </source>
</evidence>
<comment type="caution">
    <text evidence="2">The sequence shown here is derived from an EMBL/GenBank/DDBJ whole genome shotgun (WGS) entry which is preliminary data.</text>
</comment>
<keyword evidence="3" id="KW-1185">Reference proteome</keyword>
<gene>
    <name evidence="2" type="ORF">BG006_007830</name>
</gene>
<evidence type="ECO:0000256" key="1">
    <source>
        <dbReference type="SAM" id="MobiDB-lite"/>
    </source>
</evidence>
<evidence type="ECO:0008006" key="4">
    <source>
        <dbReference type="Google" id="ProtNLM"/>
    </source>
</evidence>
<organism evidence="2 3">
    <name type="scientific">Podila minutissima</name>
    <dbReference type="NCBI Taxonomy" id="64525"/>
    <lineage>
        <taxon>Eukaryota</taxon>
        <taxon>Fungi</taxon>
        <taxon>Fungi incertae sedis</taxon>
        <taxon>Mucoromycota</taxon>
        <taxon>Mortierellomycotina</taxon>
        <taxon>Mortierellomycetes</taxon>
        <taxon>Mortierellales</taxon>
        <taxon>Mortierellaceae</taxon>
        <taxon>Podila</taxon>
    </lineage>
</organism>
<accession>A0A9P5SJ80</accession>
<feature type="region of interest" description="Disordered" evidence="1">
    <location>
        <begin position="327"/>
        <end position="348"/>
    </location>
</feature>
<protein>
    <recommendedName>
        <fullName evidence="4">C3H1-type domain-containing protein</fullName>
    </recommendedName>
</protein>
<dbReference type="PANTHER" id="PTHR36971">
    <property type="entry name" value="UNNAMED PRODUCT"/>
    <property type="match status" value="1"/>
</dbReference>
<sequence>MMPPLSSPVEPSPINEEDTVQVHDNSASVSVASQWLQLKGQIVHLRKCYKRLFFMDLRIDSHTKHTILFRSDDARDNIPTLTDLELTKLWKRSKRGDIIDLSCFQTSEGERIKREHQVFQAVNFQVLKAWPGFDPFPSEPAMGIKDTPATASTAPKQTEPGTVDNSSNTDSSYSWRDYCKFWINSHKCLKEDCRLKHPTGDEYTRVQEMWVSERTQERKVRARIQDDPHATSSKVPHSQRAFIFGRWIVEKYGREYLNSGSGVLDIAGGKGEISLFLTHMFGIRSTVIEPNVRPDKPYQRKNLMSVIQKQMDIEAGGDGHFYRKYVSSETEPPEASQDSKTADTSVDVDLDLDEEAKKERRRIKKQQLLQFIVPRLSTLMNDQFEDQYPGVLESASILIGMHPDQATEPTVDMALKHRKPFAVVPCCVFAHENPERRLRDGGEVNTTFDFIQYLMEKESSVPMQKDFLPFDGMNIVVHQPLKQPQ</sequence>
<feature type="region of interest" description="Disordered" evidence="1">
    <location>
        <begin position="138"/>
        <end position="171"/>
    </location>
</feature>
<evidence type="ECO:0000313" key="2">
    <source>
        <dbReference type="EMBL" id="KAF9329081.1"/>
    </source>
</evidence>
<proteinExistence type="predicted"/>
<name>A0A9P5SJ80_9FUNG</name>
<dbReference type="PANTHER" id="PTHR36971:SF1">
    <property type="entry name" value="METHYLTRANSFERASE DOMAIN-CONTAINING PROTEIN"/>
    <property type="match status" value="1"/>
</dbReference>
<dbReference type="Proteomes" id="UP000696485">
    <property type="component" value="Unassembled WGS sequence"/>
</dbReference>
<reference evidence="2" key="1">
    <citation type="journal article" date="2020" name="Fungal Divers.">
        <title>Resolving the Mortierellaceae phylogeny through synthesis of multi-gene phylogenetics and phylogenomics.</title>
        <authorList>
            <person name="Vandepol N."/>
            <person name="Liber J."/>
            <person name="Desiro A."/>
            <person name="Na H."/>
            <person name="Kennedy M."/>
            <person name="Barry K."/>
            <person name="Grigoriev I.V."/>
            <person name="Miller A.N."/>
            <person name="O'Donnell K."/>
            <person name="Stajich J.E."/>
            <person name="Bonito G."/>
        </authorList>
    </citation>
    <scope>NUCLEOTIDE SEQUENCE</scope>
    <source>
        <strain evidence="2">NVP1</strain>
    </source>
</reference>
<dbReference type="EMBL" id="JAAAUY010000507">
    <property type="protein sequence ID" value="KAF9329081.1"/>
    <property type="molecule type" value="Genomic_DNA"/>
</dbReference>
<dbReference type="AlphaFoldDB" id="A0A9P5SJ80"/>
<feature type="compositionally biased region" description="Polar residues" evidence="1">
    <location>
        <begin position="149"/>
        <end position="171"/>
    </location>
</feature>